<evidence type="ECO:0000259" key="9">
    <source>
        <dbReference type="Pfam" id="PF01979"/>
    </source>
</evidence>
<dbReference type="SUPFAM" id="SSF51556">
    <property type="entry name" value="Metallo-dependent hydrolases"/>
    <property type="match status" value="1"/>
</dbReference>
<comment type="pathway">
    <text evidence="1">Amino-acid degradation.</text>
</comment>
<dbReference type="InterPro" id="IPR005920">
    <property type="entry name" value="HutI"/>
</dbReference>
<name>A0A5Q0Q6C6_9SPHI</name>
<dbReference type="EMBL" id="CP045652">
    <property type="protein sequence ID" value="QGA25625.1"/>
    <property type="molecule type" value="Genomic_DNA"/>
</dbReference>
<dbReference type="PANTHER" id="PTHR42752:SF1">
    <property type="entry name" value="IMIDAZOLONEPROPIONASE-RELATED"/>
    <property type="match status" value="1"/>
</dbReference>
<keyword evidence="3" id="KW-0479">Metal-binding</keyword>
<evidence type="ECO:0000313" key="11">
    <source>
        <dbReference type="Proteomes" id="UP000326921"/>
    </source>
</evidence>
<evidence type="ECO:0000256" key="8">
    <source>
        <dbReference type="NCBIfam" id="TIGR01224"/>
    </source>
</evidence>
<dbReference type="GO" id="GO:0019556">
    <property type="term" value="P:L-histidine catabolic process to glutamate and formamide"/>
    <property type="evidence" value="ECO:0007669"/>
    <property type="project" value="UniProtKB-UniRule"/>
</dbReference>
<dbReference type="SUPFAM" id="SSF51338">
    <property type="entry name" value="Composite domain of metallo-dependent hydrolases"/>
    <property type="match status" value="1"/>
</dbReference>
<dbReference type="EC" id="3.5.2.7" evidence="2 8"/>
<evidence type="ECO:0000256" key="2">
    <source>
        <dbReference type="ARBA" id="ARBA00012864"/>
    </source>
</evidence>
<dbReference type="NCBIfam" id="TIGR01224">
    <property type="entry name" value="hutI"/>
    <property type="match status" value="1"/>
</dbReference>
<evidence type="ECO:0000256" key="1">
    <source>
        <dbReference type="ARBA" id="ARBA00005023"/>
    </source>
</evidence>
<evidence type="ECO:0000256" key="7">
    <source>
        <dbReference type="ARBA" id="ARBA00023004"/>
    </source>
</evidence>
<protein>
    <recommendedName>
        <fullName evidence="2 8">Imidazolonepropionase</fullName>
        <ecNumber evidence="2 8">3.5.2.7</ecNumber>
    </recommendedName>
</protein>
<dbReference type="Proteomes" id="UP000326921">
    <property type="component" value="Chromosome"/>
</dbReference>
<reference evidence="10 11" key="1">
    <citation type="submission" date="2019-10" db="EMBL/GenBank/DDBJ databases">
        <authorList>
            <person name="Dong K."/>
        </authorList>
    </citation>
    <scope>NUCLEOTIDE SEQUENCE [LARGE SCALE GENOMIC DNA]</scope>
    <source>
        <strain evidence="11">dk4302</strain>
    </source>
</reference>
<dbReference type="Gene3D" id="3.20.20.140">
    <property type="entry name" value="Metal-dependent hydrolases"/>
    <property type="match status" value="1"/>
</dbReference>
<dbReference type="Gene3D" id="2.30.40.10">
    <property type="entry name" value="Urease, subunit C, domain 1"/>
    <property type="match status" value="1"/>
</dbReference>
<proteinExistence type="predicted"/>
<organism evidence="10 11">
    <name type="scientific">Sphingobacterium zhuxiongii</name>
    <dbReference type="NCBI Taxonomy" id="2662364"/>
    <lineage>
        <taxon>Bacteria</taxon>
        <taxon>Pseudomonadati</taxon>
        <taxon>Bacteroidota</taxon>
        <taxon>Sphingobacteriia</taxon>
        <taxon>Sphingobacteriales</taxon>
        <taxon>Sphingobacteriaceae</taxon>
        <taxon>Sphingobacterium</taxon>
    </lineage>
</organism>
<evidence type="ECO:0000256" key="6">
    <source>
        <dbReference type="ARBA" id="ARBA00022833"/>
    </source>
</evidence>
<dbReference type="AlphaFoldDB" id="A0A5Q0Q6C6"/>
<dbReference type="GO" id="GO:0046872">
    <property type="term" value="F:metal ion binding"/>
    <property type="evidence" value="ECO:0007669"/>
    <property type="project" value="UniProtKB-KW"/>
</dbReference>
<gene>
    <name evidence="10" type="primary">hutI</name>
    <name evidence="10" type="ORF">GFH32_04510</name>
</gene>
<evidence type="ECO:0000256" key="3">
    <source>
        <dbReference type="ARBA" id="ARBA00022723"/>
    </source>
</evidence>
<evidence type="ECO:0000256" key="5">
    <source>
        <dbReference type="ARBA" id="ARBA00022808"/>
    </source>
</evidence>
<feature type="domain" description="Amidohydrolase-related" evidence="9">
    <location>
        <begin position="73"/>
        <end position="411"/>
    </location>
</feature>
<dbReference type="InterPro" id="IPR011059">
    <property type="entry name" value="Metal-dep_hydrolase_composite"/>
</dbReference>
<dbReference type="KEGG" id="sphe:GFH32_04510"/>
<dbReference type="GO" id="GO:0050480">
    <property type="term" value="F:imidazolonepropionase activity"/>
    <property type="evidence" value="ECO:0007669"/>
    <property type="project" value="UniProtKB-UniRule"/>
</dbReference>
<keyword evidence="6" id="KW-0862">Zinc</keyword>
<dbReference type="InterPro" id="IPR032466">
    <property type="entry name" value="Metal_Hydrolase"/>
</dbReference>
<dbReference type="Pfam" id="PF01979">
    <property type="entry name" value="Amidohydro_1"/>
    <property type="match status" value="1"/>
</dbReference>
<keyword evidence="11" id="KW-1185">Reference proteome</keyword>
<dbReference type="PANTHER" id="PTHR42752">
    <property type="entry name" value="IMIDAZOLONEPROPIONASE"/>
    <property type="match status" value="1"/>
</dbReference>
<evidence type="ECO:0000256" key="4">
    <source>
        <dbReference type="ARBA" id="ARBA00022801"/>
    </source>
</evidence>
<dbReference type="InterPro" id="IPR006680">
    <property type="entry name" value="Amidohydro-rel"/>
</dbReference>
<dbReference type="GO" id="GO:0005737">
    <property type="term" value="C:cytoplasm"/>
    <property type="evidence" value="ECO:0007669"/>
    <property type="project" value="UniProtKB-UniRule"/>
</dbReference>
<sequence>MKKQGKLIGPFKQLLTMASLPDKGALRDDQLEILVDVGIWTQDGQIREIDDFETLALKLGDSVELHRLEGDYIAVPGYIDCHTHIAFAGNRANDFAMRNAGSSYLEIAEAGGGIWNTVKSTRECSLEELKELTIERANQLLKQGVTTIEVKSGYGLSVSEELKSLRAIAAADQNCQADLVSTCLAAHMLPKDFSGTAEEYLTHMVNELFPILKSEGLCNRIDIFIEKTAFTADEATEYLIKAKALGFDITIHADQFSNSGSKVAVELAAISSDHLEASSDLEIAMLANSNVVAVALPAASLGLGCPFTPARRLLDAGASLAIATDWNPGSAPMGKLIASASILASKEKLSNAEIFAAVTFRAANALNLKDRGKLQVGKVADFNIYKTDNYQNITYLQGSLDPRFVWKRGELMFTK</sequence>
<evidence type="ECO:0000313" key="10">
    <source>
        <dbReference type="EMBL" id="QGA25625.1"/>
    </source>
</evidence>
<dbReference type="RefSeq" id="WP_153509945.1">
    <property type="nucleotide sequence ID" value="NZ_CP045652.1"/>
</dbReference>
<keyword evidence="4 10" id="KW-0378">Hydrolase</keyword>
<keyword evidence="7" id="KW-0408">Iron</keyword>
<keyword evidence="5" id="KW-0369">Histidine metabolism</keyword>
<accession>A0A5Q0Q6C6</accession>